<keyword evidence="3" id="KW-0862">Zinc</keyword>
<feature type="region of interest" description="Disordered" evidence="6">
    <location>
        <begin position="121"/>
        <end position="152"/>
    </location>
</feature>
<organism evidence="8 9">
    <name type="scientific">Pleurodeles waltl</name>
    <name type="common">Iberian ribbed newt</name>
    <dbReference type="NCBI Taxonomy" id="8319"/>
    <lineage>
        <taxon>Eukaryota</taxon>
        <taxon>Metazoa</taxon>
        <taxon>Chordata</taxon>
        <taxon>Craniata</taxon>
        <taxon>Vertebrata</taxon>
        <taxon>Euteleostomi</taxon>
        <taxon>Amphibia</taxon>
        <taxon>Batrachia</taxon>
        <taxon>Caudata</taxon>
        <taxon>Salamandroidea</taxon>
        <taxon>Salamandridae</taxon>
        <taxon>Pleurodelinae</taxon>
        <taxon>Pleurodeles</taxon>
    </lineage>
</organism>
<dbReference type="PANTHER" id="PTHR47696">
    <property type="entry name" value="THAP DOMAIN-CONTAINING PROTEIN 2"/>
    <property type="match status" value="1"/>
</dbReference>
<dbReference type="Pfam" id="PF05485">
    <property type="entry name" value="THAP"/>
    <property type="match status" value="1"/>
</dbReference>
<dbReference type="Proteomes" id="UP001066276">
    <property type="component" value="Chromosome 11"/>
</dbReference>
<dbReference type="GO" id="GO:0003677">
    <property type="term" value="F:DNA binding"/>
    <property type="evidence" value="ECO:0007669"/>
    <property type="project" value="UniProtKB-UniRule"/>
</dbReference>
<evidence type="ECO:0000259" key="7">
    <source>
        <dbReference type="PROSITE" id="PS50950"/>
    </source>
</evidence>
<evidence type="ECO:0000313" key="8">
    <source>
        <dbReference type="EMBL" id="KAJ1093562.1"/>
    </source>
</evidence>
<feature type="domain" description="THAP-type" evidence="7">
    <location>
        <begin position="1"/>
        <end position="68"/>
    </location>
</feature>
<keyword evidence="1" id="KW-0479">Metal-binding</keyword>
<dbReference type="InterPro" id="IPR006612">
    <property type="entry name" value="THAP_Znf"/>
</dbReference>
<dbReference type="GO" id="GO:0008270">
    <property type="term" value="F:zinc ion binding"/>
    <property type="evidence" value="ECO:0007669"/>
    <property type="project" value="UniProtKB-KW"/>
</dbReference>
<dbReference type="PANTHER" id="PTHR47696:SF1">
    <property type="entry name" value="THAP DOMAIN-CONTAINING PROTEIN 2"/>
    <property type="match status" value="1"/>
</dbReference>
<dbReference type="SUPFAM" id="SSF57716">
    <property type="entry name" value="Glucocorticoid receptor-like (DNA-binding domain)"/>
    <property type="match status" value="1"/>
</dbReference>
<name>A0AAV7LR45_PLEWA</name>
<evidence type="ECO:0000256" key="4">
    <source>
        <dbReference type="ARBA" id="ARBA00023125"/>
    </source>
</evidence>
<keyword evidence="2 5" id="KW-0863">Zinc-finger</keyword>
<comment type="caution">
    <text evidence="8">The sequence shown here is derived from an EMBL/GenBank/DDBJ whole genome shotgun (WGS) entry which is preliminary data.</text>
</comment>
<dbReference type="Pfam" id="PF12017">
    <property type="entry name" value="Tnp_P_element"/>
    <property type="match status" value="1"/>
</dbReference>
<proteinExistence type="predicted"/>
<evidence type="ECO:0000313" key="9">
    <source>
        <dbReference type="Proteomes" id="UP001066276"/>
    </source>
</evidence>
<reference evidence="8" key="1">
    <citation type="journal article" date="2022" name="bioRxiv">
        <title>Sequencing and chromosome-scale assembly of the giantPleurodeles waltlgenome.</title>
        <authorList>
            <person name="Brown T."/>
            <person name="Elewa A."/>
            <person name="Iarovenko S."/>
            <person name="Subramanian E."/>
            <person name="Araus A.J."/>
            <person name="Petzold A."/>
            <person name="Susuki M."/>
            <person name="Suzuki K.-i.T."/>
            <person name="Hayashi T."/>
            <person name="Toyoda A."/>
            <person name="Oliveira C."/>
            <person name="Osipova E."/>
            <person name="Leigh N.D."/>
            <person name="Simon A."/>
            <person name="Yun M.H."/>
        </authorList>
    </citation>
    <scope>NUCLEOTIDE SEQUENCE</scope>
    <source>
        <strain evidence="8">20211129_DDA</strain>
        <tissue evidence="8">Liver</tissue>
    </source>
</reference>
<dbReference type="AlphaFoldDB" id="A0AAV7LR45"/>
<keyword evidence="9" id="KW-1185">Reference proteome</keyword>
<protein>
    <recommendedName>
        <fullName evidence="7">THAP-type domain-containing protein</fullName>
    </recommendedName>
</protein>
<dbReference type="EMBL" id="JANPWB010000015">
    <property type="protein sequence ID" value="KAJ1093562.1"/>
    <property type="molecule type" value="Genomic_DNA"/>
</dbReference>
<evidence type="ECO:0000256" key="6">
    <source>
        <dbReference type="SAM" id="MobiDB-lite"/>
    </source>
</evidence>
<sequence>MFICFRRFPKDPERRKVWVAAMCRTTKSGLPWSPTSHSTLCSAHFREEAFDRTGQTVRLRQEAVPTIFSFPQHPQQKKKPRKIALAPQGATLQDTESCESPSQVERPSLVKEWVVVERTALSENEKPQKKPHIPQREAPEQTESCESPSQMETSSLVKEWVLVERTPLPEHNYHCSASPGNLKMALEESRCREEILRSKLQMARKEERRLQGQVSLLLTQLVEARALHEEAVCMLQSYSALPLELIKQHPDGYSKRQWHFAATLYSYGPKAYEYLRQTGFSLPEPSTLLSGTNEIQIESAPEDAVILGCTHEEQIEPAPEDAVIPG</sequence>
<dbReference type="SMART" id="SM00980">
    <property type="entry name" value="THAP"/>
    <property type="match status" value="1"/>
</dbReference>
<feature type="compositionally biased region" description="Polar residues" evidence="6">
    <location>
        <begin position="141"/>
        <end position="152"/>
    </location>
</feature>
<accession>A0AAV7LR45</accession>
<evidence type="ECO:0000256" key="2">
    <source>
        <dbReference type="ARBA" id="ARBA00022771"/>
    </source>
</evidence>
<dbReference type="PROSITE" id="PS50950">
    <property type="entry name" value="ZF_THAP"/>
    <property type="match status" value="1"/>
</dbReference>
<keyword evidence="4 5" id="KW-0238">DNA-binding</keyword>
<evidence type="ECO:0000256" key="3">
    <source>
        <dbReference type="ARBA" id="ARBA00022833"/>
    </source>
</evidence>
<evidence type="ECO:0000256" key="5">
    <source>
        <dbReference type="PROSITE-ProRule" id="PRU00309"/>
    </source>
</evidence>
<dbReference type="SMART" id="SM00692">
    <property type="entry name" value="DM3"/>
    <property type="match status" value="1"/>
</dbReference>
<dbReference type="InterPro" id="IPR021896">
    <property type="entry name" value="THAP9-like_HTH"/>
</dbReference>
<evidence type="ECO:0000256" key="1">
    <source>
        <dbReference type="ARBA" id="ARBA00022723"/>
    </source>
</evidence>
<gene>
    <name evidence="8" type="ORF">NDU88_006662</name>
</gene>
<dbReference type="InterPro" id="IPR026521">
    <property type="entry name" value="THAP2"/>
</dbReference>
<feature type="compositionally biased region" description="Basic and acidic residues" evidence="6">
    <location>
        <begin position="123"/>
        <end position="139"/>
    </location>
</feature>